<name>A0ABS8Q6X8_9BURK</name>
<proteinExistence type="predicted"/>
<evidence type="ECO:0000313" key="1">
    <source>
        <dbReference type="EMBL" id="MCD2516380.1"/>
    </source>
</evidence>
<dbReference type="SUPFAM" id="SSF69118">
    <property type="entry name" value="AhpD-like"/>
    <property type="match status" value="1"/>
</dbReference>
<dbReference type="Proteomes" id="UP001179361">
    <property type="component" value="Unassembled WGS sequence"/>
</dbReference>
<protein>
    <recommendedName>
        <fullName evidence="3">Alkylhydroperoxidase</fullName>
    </recommendedName>
</protein>
<reference evidence="1" key="1">
    <citation type="submission" date="2021-11" db="EMBL/GenBank/DDBJ databases">
        <title>The complete genome of Massilia sp sp. G4R7.</title>
        <authorList>
            <person name="Liu L."/>
            <person name="Yue J."/>
            <person name="Yuan J."/>
            <person name="Yang F."/>
            <person name="Li L."/>
        </authorList>
    </citation>
    <scope>NUCLEOTIDE SEQUENCE</scope>
    <source>
        <strain evidence="1">G4R7</strain>
    </source>
</reference>
<organism evidence="1 2">
    <name type="scientific">Massilia phyllostachyos</name>
    <dbReference type="NCBI Taxonomy" id="2898585"/>
    <lineage>
        <taxon>Bacteria</taxon>
        <taxon>Pseudomonadati</taxon>
        <taxon>Pseudomonadota</taxon>
        <taxon>Betaproteobacteria</taxon>
        <taxon>Burkholderiales</taxon>
        <taxon>Oxalobacteraceae</taxon>
        <taxon>Telluria group</taxon>
        <taxon>Massilia</taxon>
    </lineage>
</organism>
<gene>
    <name evidence="1" type="ORF">LQ564_08640</name>
</gene>
<dbReference type="InterPro" id="IPR029032">
    <property type="entry name" value="AhpD-like"/>
</dbReference>
<dbReference type="EMBL" id="JAJNOC010000002">
    <property type="protein sequence ID" value="MCD2516380.1"/>
    <property type="molecule type" value="Genomic_DNA"/>
</dbReference>
<sequence>MRRVAGTGGAVPADVLAALKSAGYSDAQVVDTLLAVASITFTNLFNRVNDTTIDFPSVT</sequence>
<evidence type="ECO:0008006" key="3">
    <source>
        <dbReference type="Google" id="ProtNLM"/>
    </source>
</evidence>
<dbReference type="RefSeq" id="WP_231057699.1">
    <property type="nucleotide sequence ID" value="NZ_JAJNOC010000002.1"/>
</dbReference>
<accession>A0ABS8Q6X8</accession>
<comment type="caution">
    <text evidence="1">The sequence shown here is derived from an EMBL/GenBank/DDBJ whole genome shotgun (WGS) entry which is preliminary data.</text>
</comment>
<keyword evidence="2" id="KW-1185">Reference proteome</keyword>
<evidence type="ECO:0000313" key="2">
    <source>
        <dbReference type="Proteomes" id="UP001179361"/>
    </source>
</evidence>
<dbReference type="Gene3D" id="1.20.1290.10">
    <property type="entry name" value="AhpD-like"/>
    <property type="match status" value="1"/>
</dbReference>